<dbReference type="EnsemblPlants" id="AET5Gv21006800.2">
    <property type="protein sequence ID" value="AET5Gv21006800.2"/>
    <property type="gene ID" value="AET5Gv21006800"/>
</dbReference>
<reference evidence="3" key="2">
    <citation type="journal article" date="2017" name="Nat. Plants">
        <title>The Aegilops tauschii genome reveals multiple impacts of transposons.</title>
        <authorList>
            <person name="Zhao G."/>
            <person name="Zou C."/>
            <person name="Li K."/>
            <person name="Wang K."/>
            <person name="Li T."/>
            <person name="Gao L."/>
            <person name="Zhang X."/>
            <person name="Wang H."/>
            <person name="Yang Z."/>
            <person name="Liu X."/>
            <person name="Jiang W."/>
            <person name="Mao L."/>
            <person name="Kong X."/>
            <person name="Jiao Y."/>
            <person name="Jia J."/>
        </authorList>
    </citation>
    <scope>NUCLEOTIDE SEQUENCE [LARGE SCALE GENOMIC DNA]</scope>
    <source>
        <strain evidence="3">cv. AL8/78</strain>
    </source>
</reference>
<organism evidence="2 3">
    <name type="scientific">Aegilops tauschii subsp. strangulata</name>
    <name type="common">Goatgrass</name>
    <dbReference type="NCBI Taxonomy" id="200361"/>
    <lineage>
        <taxon>Eukaryota</taxon>
        <taxon>Viridiplantae</taxon>
        <taxon>Streptophyta</taxon>
        <taxon>Embryophyta</taxon>
        <taxon>Tracheophyta</taxon>
        <taxon>Spermatophyta</taxon>
        <taxon>Magnoliopsida</taxon>
        <taxon>Liliopsida</taxon>
        <taxon>Poales</taxon>
        <taxon>Poaceae</taxon>
        <taxon>BOP clade</taxon>
        <taxon>Pooideae</taxon>
        <taxon>Triticodae</taxon>
        <taxon>Triticeae</taxon>
        <taxon>Triticinae</taxon>
        <taxon>Aegilops</taxon>
    </lineage>
</organism>
<proteinExistence type="predicted"/>
<reference evidence="2" key="5">
    <citation type="journal article" date="2021" name="G3 (Bethesda)">
        <title>Aegilops tauschii genome assembly Aet v5.0 features greater sequence contiguity and improved annotation.</title>
        <authorList>
            <person name="Wang L."/>
            <person name="Zhu T."/>
            <person name="Rodriguez J.C."/>
            <person name="Deal K.R."/>
            <person name="Dubcovsky J."/>
            <person name="McGuire P.E."/>
            <person name="Lux T."/>
            <person name="Spannagl M."/>
            <person name="Mayer K.F.X."/>
            <person name="Baldrich P."/>
            <person name="Meyers B.C."/>
            <person name="Huo N."/>
            <person name="Gu Y.Q."/>
            <person name="Zhou H."/>
            <person name="Devos K.M."/>
            <person name="Bennetzen J.L."/>
            <person name="Unver T."/>
            <person name="Budak H."/>
            <person name="Gulick P.J."/>
            <person name="Galiba G."/>
            <person name="Kalapos B."/>
            <person name="Nelson D.R."/>
            <person name="Li P."/>
            <person name="You F.M."/>
            <person name="Luo M.C."/>
            <person name="Dvorak J."/>
        </authorList>
    </citation>
    <scope>NUCLEOTIDE SEQUENCE [LARGE SCALE GENOMIC DNA]</scope>
    <source>
        <strain evidence="2">cv. AL8/78</strain>
    </source>
</reference>
<name>A0A453M219_AEGTS</name>
<feature type="compositionally biased region" description="Basic residues" evidence="1">
    <location>
        <begin position="1"/>
        <end position="11"/>
    </location>
</feature>
<feature type="region of interest" description="Disordered" evidence="1">
    <location>
        <begin position="40"/>
        <end position="92"/>
    </location>
</feature>
<dbReference type="AlphaFoldDB" id="A0A453M219"/>
<evidence type="ECO:0000313" key="3">
    <source>
        <dbReference type="Proteomes" id="UP000015105"/>
    </source>
</evidence>
<reference evidence="2" key="3">
    <citation type="journal article" date="2017" name="Nature">
        <title>Genome sequence of the progenitor of the wheat D genome Aegilops tauschii.</title>
        <authorList>
            <person name="Luo M.C."/>
            <person name="Gu Y.Q."/>
            <person name="Puiu D."/>
            <person name="Wang H."/>
            <person name="Twardziok S.O."/>
            <person name="Deal K.R."/>
            <person name="Huo N."/>
            <person name="Zhu T."/>
            <person name="Wang L."/>
            <person name="Wang Y."/>
            <person name="McGuire P.E."/>
            <person name="Liu S."/>
            <person name="Long H."/>
            <person name="Ramasamy R.K."/>
            <person name="Rodriguez J.C."/>
            <person name="Van S.L."/>
            <person name="Yuan L."/>
            <person name="Wang Z."/>
            <person name="Xia Z."/>
            <person name="Xiao L."/>
            <person name="Anderson O.D."/>
            <person name="Ouyang S."/>
            <person name="Liang Y."/>
            <person name="Zimin A.V."/>
            <person name="Pertea G."/>
            <person name="Qi P."/>
            <person name="Bennetzen J.L."/>
            <person name="Dai X."/>
            <person name="Dawson M.W."/>
            <person name="Muller H.G."/>
            <person name="Kugler K."/>
            <person name="Rivarola-Duarte L."/>
            <person name="Spannagl M."/>
            <person name="Mayer K.F.X."/>
            <person name="Lu F.H."/>
            <person name="Bevan M.W."/>
            <person name="Leroy P."/>
            <person name="Li P."/>
            <person name="You F.M."/>
            <person name="Sun Q."/>
            <person name="Liu Z."/>
            <person name="Lyons E."/>
            <person name="Wicker T."/>
            <person name="Salzberg S.L."/>
            <person name="Devos K.M."/>
            <person name="Dvorak J."/>
        </authorList>
    </citation>
    <scope>NUCLEOTIDE SEQUENCE [LARGE SCALE GENOMIC DNA]</scope>
    <source>
        <strain evidence="2">cv. AL8/78</strain>
    </source>
</reference>
<feature type="region of interest" description="Disordered" evidence="1">
    <location>
        <begin position="1"/>
        <end position="21"/>
    </location>
</feature>
<accession>A0A453M219</accession>
<dbReference type="Gramene" id="AET5Gv21006800.2">
    <property type="protein sequence ID" value="AET5Gv21006800.2"/>
    <property type="gene ID" value="AET5Gv21006800"/>
</dbReference>
<evidence type="ECO:0000313" key="2">
    <source>
        <dbReference type="EnsemblPlants" id="AET5Gv21006800.2"/>
    </source>
</evidence>
<evidence type="ECO:0000256" key="1">
    <source>
        <dbReference type="SAM" id="MobiDB-lite"/>
    </source>
</evidence>
<keyword evidence="3" id="KW-1185">Reference proteome</keyword>
<dbReference type="Proteomes" id="UP000015105">
    <property type="component" value="Chromosome 5D"/>
</dbReference>
<reference evidence="2" key="4">
    <citation type="submission" date="2019-03" db="UniProtKB">
        <authorList>
            <consortium name="EnsemblPlants"/>
        </authorList>
    </citation>
    <scope>IDENTIFICATION</scope>
</reference>
<sequence length="92" mass="9713">ATVKLRRRIRARPPPPASALTRTFQSTPAVQTKLHPLAGIAPRSQQDPGECGTARRRGVRSPGCRGRAAKQGTRPGGTEGVRCGSSSLALCR</sequence>
<protein>
    <submittedName>
        <fullName evidence="2">Uncharacterized protein</fullName>
    </submittedName>
</protein>
<reference evidence="3" key="1">
    <citation type="journal article" date="2014" name="Science">
        <title>Ancient hybridizations among the ancestral genomes of bread wheat.</title>
        <authorList>
            <consortium name="International Wheat Genome Sequencing Consortium,"/>
            <person name="Marcussen T."/>
            <person name="Sandve S.R."/>
            <person name="Heier L."/>
            <person name="Spannagl M."/>
            <person name="Pfeifer M."/>
            <person name="Jakobsen K.S."/>
            <person name="Wulff B.B."/>
            <person name="Steuernagel B."/>
            <person name="Mayer K.F."/>
            <person name="Olsen O.A."/>
        </authorList>
    </citation>
    <scope>NUCLEOTIDE SEQUENCE [LARGE SCALE GENOMIC DNA]</scope>
    <source>
        <strain evidence="3">cv. AL8/78</strain>
    </source>
</reference>